<dbReference type="GO" id="GO:0007031">
    <property type="term" value="P:peroxisome organization"/>
    <property type="evidence" value="ECO:0007669"/>
    <property type="project" value="UniProtKB-ARBA"/>
</dbReference>
<dbReference type="EMBL" id="JAHLUX010000001">
    <property type="protein sequence ID" value="KAG7821658.1"/>
    <property type="molecule type" value="Genomic_DNA"/>
</dbReference>
<dbReference type="SMART" id="SM00693">
    <property type="entry name" value="DysFN"/>
    <property type="match status" value="1"/>
</dbReference>
<comment type="caution">
    <text evidence="7">The sequence shown here is derived from an EMBL/GenBank/DDBJ whole genome shotgun (WGS) entry which is preliminary data.</text>
</comment>
<dbReference type="InterPro" id="IPR010482">
    <property type="entry name" value="TECPR1-like_DysF"/>
</dbReference>
<accession>A0AAN6DKZ1</accession>
<keyword evidence="4 5" id="KW-0472">Membrane</keyword>
<evidence type="ECO:0000256" key="4">
    <source>
        <dbReference type="ARBA" id="ARBA00023136"/>
    </source>
</evidence>
<feature type="transmembrane region" description="Helical" evidence="5">
    <location>
        <begin position="65"/>
        <end position="98"/>
    </location>
</feature>
<dbReference type="GO" id="GO:0012505">
    <property type="term" value="C:endomembrane system"/>
    <property type="evidence" value="ECO:0007669"/>
    <property type="project" value="UniProtKB-SubCell"/>
</dbReference>
<dbReference type="RefSeq" id="XP_043062028.1">
    <property type="nucleotide sequence ID" value="XM_043201683.1"/>
</dbReference>
<evidence type="ECO:0000256" key="3">
    <source>
        <dbReference type="ARBA" id="ARBA00022989"/>
    </source>
</evidence>
<proteinExistence type="predicted"/>
<dbReference type="GeneID" id="66124184"/>
<comment type="subcellular location">
    <subcellularLocation>
        <location evidence="1">Endomembrane system</location>
        <topology evidence="1">Multi-pass membrane protein</topology>
    </subcellularLocation>
</comment>
<dbReference type="InterPro" id="IPR006614">
    <property type="entry name" value="Peroxin/Ferlin"/>
</dbReference>
<protein>
    <recommendedName>
        <fullName evidence="6">Peroxin/Ferlin domain-containing protein</fullName>
    </recommendedName>
</protein>
<feature type="transmembrane region" description="Helical" evidence="5">
    <location>
        <begin position="147"/>
        <end position="169"/>
    </location>
</feature>
<dbReference type="Proteomes" id="UP001196530">
    <property type="component" value="Unassembled WGS sequence"/>
</dbReference>
<evidence type="ECO:0000256" key="1">
    <source>
        <dbReference type="ARBA" id="ARBA00004127"/>
    </source>
</evidence>
<evidence type="ECO:0000313" key="7">
    <source>
        <dbReference type="EMBL" id="KAG7821658.1"/>
    </source>
</evidence>
<feature type="transmembrane region" description="Helical" evidence="5">
    <location>
        <begin position="175"/>
        <end position="197"/>
    </location>
</feature>
<keyword evidence="2 5" id="KW-0812">Transmembrane</keyword>
<evidence type="ECO:0000256" key="5">
    <source>
        <dbReference type="SAM" id="Phobius"/>
    </source>
</evidence>
<evidence type="ECO:0000313" key="8">
    <source>
        <dbReference type="Proteomes" id="UP001196530"/>
    </source>
</evidence>
<evidence type="ECO:0000256" key="2">
    <source>
        <dbReference type="ARBA" id="ARBA00022692"/>
    </source>
</evidence>
<dbReference type="InterPro" id="IPR052646">
    <property type="entry name" value="Peroxisomal_PEX28-32"/>
</dbReference>
<dbReference type="GO" id="GO:0005778">
    <property type="term" value="C:peroxisomal membrane"/>
    <property type="evidence" value="ECO:0007669"/>
    <property type="project" value="TreeGrafter"/>
</dbReference>
<dbReference type="AlphaFoldDB" id="A0AAN6DKZ1"/>
<dbReference type="PANTHER" id="PTHR31679:SF2">
    <property type="entry name" value="PEROXISOMAL MEMBRANE PROTEIN PEX30-RELATED"/>
    <property type="match status" value="1"/>
</dbReference>
<dbReference type="Pfam" id="PF06398">
    <property type="entry name" value="Pex24p"/>
    <property type="match status" value="1"/>
</dbReference>
<reference evidence="7" key="1">
    <citation type="journal article" date="2021" name="G3 (Bethesda)">
        <title>Genomic diversity, chromosomal rearrangements, and interspecies hybridization in the ogataea polymorpha species complex.</title>
        <authorList>
            <person name="Hanson S.J."/>
            <person name="Cinneide E.O."/>
            <person name="Salzberg L.I."/>
            <person name="Wolfe K.H."/>
            <person name="McGowan J."/>
            <person name="Fitzpatrick D.A."/>
            <person name="Matlin K."/>
        </authorList>
    </citation>
    <scope>NUCLEOTIDE SEQUENCE</scope>
    <source>
        <strain evidence="7">61-244</strain>
    </source>
</reference>
<organism evidence="7 8">
    <name type="scientific">Pichia angusta</name>
    <name type="common">Yeast</name>
    <name type="synonym">Hansenula polymorpha</name>
    <dbReference type="NCBI Taxonomy" id="870730"/>
    <lineage>
        <taxon>Eukaryota</taxon>
        <taxon>Fungi</taxon>
        <taxon>Dikarya</taxon>
        <taxon>Ascomycota</taxon>
        <taxon>Saccharomycotina</taxon>
        <taxon>Pichiomycetes</taxon>
        <taxon>Pichiales</taxon>
        <taxon>Pichiaceae</taxon>
        <taxon>Ogataea</taxon>
    </lineage>
</organism>
<dbReference type="PANTHER" id="PTHR31679">
    <property type="entry name" value="PEROXISOMAL MEMBRANE PROTEIN PEX30-RELATED"/>
    <property type="match status" value="1"/>
</dbReference>
<sequence>MSEPNVRASFADNRRPLSKTKGQLLNMPPMITSTLYTAFPAIYLLDKVLAFLTWTNDDPYTNFIVIAIYIMVVKYWTVVACTVLPALIALGTCASLWFLKTTIDDLRSETAAPTIEEIIDTLINMQARFSYFVEPFSCFGSLSGSDYFNLGFSLIAITPCYIWLMTRIFTVRSFLLVFGVAWLSFHSSWSVATRHLLWRSIVIRKILTFATGLKFSLVDKDIELTVLNDFQISNVGTGKTVEFRILQNQRRWLGVGWSNTLLPFERGPFTTEDLEKSWDSLESFQFPDITQATCRWRWLDANWKTDDTFAPGEGWIYCNNSWEEPSNSDSLTRFTRTKRWKRRALVIVEDDRGT</sequence>
<name>A0AAN6DKZ1_PICAN</name>
<evidence type="ECO:0000259" key="6">
    <source>
        <dbReference type="SMART" id="SM00693"/>
    </source>
</evidence>
<feature type="transmembrane region" description="Helical" evidence="5">
    <location>
        <begin position="24"/>
        <end position="45"/>
    </location>
</feature>
<keyword evidence="3 5" id="KW-1133">Transmembrane helix</keyword>
<feature type="domain" description="Peroxin/Ferlin" evidence="6">
    <location>
        <begin position="238"/>
        <end position="306"/>
    </location>
</feature>
<gene>
    <name evidence="7" type="ORF">KL928_000133</name>
</gene>